<dbReference type="Proteomes" id="UP000179283">
    <property type="component" value="Unassembled WGS sequence"/>
</dbReference>
<protein>
    <recommendedName>
        <fullName evidence="4">Small-conductance mechanosensitive ion channel</fullName>
    </recommendedName>
</protein>
<dbReference type="PANTHER" id="PTHR30221">
    <property type="entry name" value="SMALL-CONDUCTANCE MECHANOSENSITIVE CHANNEL"/>
    <property type="match status" value="1"/>
</dbReference>
<feature type="transmembrane region" description="Helical" evidence="1">
    <location>
        <begin position="162"/>
        <end position="184"/>
    </location>
</feature>
<dbReference type="Pfam" id="PF05552">
    <property type="entry name" value="MS_channel_1st_1"/>
    <property type="match status" value="2"/>
</dbReference>
<dbReference type="GO" id="GO:0008381">
    <property type="term" value="F:mechanosensitive monoatomic ion channel activity"/>
    <property type="evidence" value="ECO:0007669"/>
    <property type="project" value="InterPro"/>
</dbReference>
<keyword evidence="1" id="KW-1133">Transmembrane helix</keyword>
<dbReference type="PANTHER" id="PTHR30221:SF1">
    <property type="entry name" value="SMALL-CONDUCTANCE MECHANOSENSITIVE CHANNEL"/>
    <property type="match status" value="1"/>
</dbReference>
<name>A0A1G2U5Q3_9BACT</name>
<feature type="transmembrane region" description="Helical" evidence="1">
    <location>
        <begin position="80"/>
        <end position="100"/>
    </location>
</feature>
<evidence type="ECO:0000256" key="1">
    <source>
        <dbReference type="SAM" id="Phobius"/>
    </source>
</evidence>
<accession>A0A1G2U5Q3</accession>
<feature type="transmembrane region" description="Helical" evidence="1">
    <location>
        <begin position="190"/>
        <end position="210"/>
    </location>
</feature>
<keyword evidence="1" id="KW-0812">Transmembrane</keyword>
<dbReference type="EMBL" id="MHWD01000003">
    <property type="protein sequence ID" value="OHB04831.1"/>
    <property type="molecule type" value="Genomic_DNA"/>
</dbReference>
<comment type="caution">
    <text evidence="2">The sequence shown here is derived from an EMBL/GenBank/DDBJ whole genome shotgun (WGS) entry which is preliminary data.</text>
</comment>
<dbReference type="InterPro" id="IPR045275">
    <property type="entry name" value="MscS_archaea/bacteria_type"/>
</dbReference>
<evidence type="ECO:0000313" key="3">
    <source>
        <dbReference type="Proteomes" id="UP000179283"/>
    </source>
</evidence>
<keyword evidence="1" id="KW-0472">Membrane</keyword>
<dbReference type="AlphaFoldDB" id="A0A1G2U5Q3"/>
<feature type="transmembrane region" description="Helical" evidence="1">
    <location>
        <begin position="120"/>
        <end position="141"/>
    </location>
</feature>
<organism evidence="2 3">
    <name type="scientific">Candidatus Zambryskibacteria bacterium RIFCSPLOWO2_01_FULL_43_17</name>
    <dbReference type="NCBI Taxonomy" id="1802760"/>
    <lineage>
        <taxon>Bacteria</taxon>
        <taxon>Candidatus Zambryskiibacteriota</taxon>
    </lineage>
</organism>
<proteinExistence type="predicted"/>
<sequence length="230" mass="24801">MIINTWGSALQASFQNLWMGIVSYLPNIVVAVIIFILGWIVGSIVGRGIHQLFKSIRVDEALKKTGADEMMQKGGMNLNSGAFVGGLVKWFIILVFLVAAFDVLNLTEVNLFLRGVVLEYLPKVIVAVLVLLVAGVLGDAVQRVVSSSARAADIRSAGMLGAIARWSIWIFAFLIALAQLGIAAPFFQTLFTGFVIALSLAIGLSFGLGGQDVASDFLKKMRSEMNEHRG</sequence>
<dbReference type="Gene3D" id="1.10.287.1260">
    <property type="match status" value="2"/>
</dbReference>
<gene>
    <name evidence="2" type="ORF">A2920_00565</name>
</gene>
<evidence type="ECO:0008006" key="4">
    <source>
        <dbReference type="Google" id="ProtNLM"/>
    </source>
</evidence>
<evidence type="ECO:0000313" key="2">
    <source>
        <dbReference type="EMBL" id="OHB04831.1"/>
    </source>
</evidence>
<reference evidence="2 3" key="1">
    <citation type="journal article" date="2016" name="Nat. Commun.">
        <title>Thousands of microbial genomes shed light on interconnected biogeochemical processes in an aquifer system.</title>
        <authorList>
            <person name="Anantharaman K."/>
            <person name="Brown C.T."/>
            <person name="Hug L.A."/>
            <person name="Sharon I."/>
            <person name="Castelle C.J."/>
            <person name="Probst A.J."/>
            <person name="Thomas B.C."/>
            <person name="Singh A."/>
            <person name="Wilkins M.J."/>
            <person name="Karaoz U."/>
            <person name="Brodie E.L."/>
            <person name="Williams K.H."/>
            <person name="Hubbard S.S."/>
            <person name="Banfield J.F."/>
        </authorList>
    </citation>
    <scope>NUCLEOTIDE SEQUENCE [LARGE SCALE GENOMIC DNA]</scope>
</reference>
<dbReference type="InterPro" id="IPR008910">
    <property type="entry name" value="MSC_TM_helix"/>
</dbReference>
<feature type="transmembrane region" description="Helical" evidence="1">
    <location>
        <begin position="24"/>
        <end position="45"/>
    </location>
</feature>